<proteinExistence type="predicted"/>
<reference evidence="3" key="1">
    <citation type="journal article" date="2019" name="Int. J. Syst. Evol. Microbiol.">
        <title>The Global Catalogue of Microorganisms (GCM) 10K type strain sequencing project: providing services to taxonomists for standard genome sequencing and annotation.</title>
        <authorList>
            <consortium name="The Broad Institute Genomics Platform"/>
            <consortium name="The Broad Institute Genome Sequencing Center for Infectious Disease"/>
            <person name="Wu L."/>
            <person name="Ma J."/>
        </authorList>
    </citation>
    <scope>NUCLEOTIDE SEQUENCE [LARGE SCALE GENOMIC DNA]</scope>
    <source>
        <strain evidence="3">CGMCC 4.7020</strain>
    </source>
</reference>
<evidence type="ECO:0008006" key="4">
    <source>
        <dbReference type="Google" id="ProtNLM"/>
    </source>
</evidence>
<feature type="region of interest" description="Disordered" evidence="1">
    <location>
        <begin position="169"/>
        <end position="189"/>
    </location>
</feature>
<dbReference type="InterPro" id="IPR036388">
    <property type="entry name" value="WH-like_DNA-bd_sf"/>
</dbReference>
<organism evidence="2 3">
    <name type="scientific">Streptomyces kaempferi</name>
    <dbReference type="NCBI Taxonomy" id="333725"/>
    <lineage>
        <taxon>Bacteria</taxon>
        <taxon>Bacillati</taxon>
        <taxon>Actinomycetota</taxon>
        <taxon>Actinomycetes</taxon>
        <taxon>Kitasatosporales</taxon>
        <taxon>Streptomycetaceae</taxon>
        <taxon>Streptomyces</taxon>
    </lineage>
</organism>
<protein>
    <recommendedName>
        <fullName evidence="4">HTH iclR-type domain-containing protein</fullName>
    </recommendedName>
</protein>
<evidence type="ECO:0000256" key="1">
    <source>
        <dbReference type="SAM" id="MobiDB-lite"/>
    </source>
</evidence>
<dbReference type="Gene3D" id="1.10.10.10">
    <property type="entry name" value="Winged helix-like DNA-binding domain superfamily/Winged helix DNA-binding domain"/>
    <property type="match status" value="1"/>
</dbReference>
<dbReference type="EMBL" id="JBHTMM010000078">
    <property type="protein sequence ID" value="MFD1311402.1"/>
    <property type="molecule type" value="Genomic_DNA"/>
</dbReference>
<name>A0ABW3XPR4_9ACTN</name>
<dbReference type="RefSeq" id="WP_381330229.1">
    <property type="nucleotide sequence ID" value="NZ_JBHTMM010000078.1"/>
</dbReference>
<sequence length="189" mass="20070">MSRQRKGRRHRTVNMTLRPVGRAGAPRAVPPATAGREEAMAGRETPATGRAARATGREEPTAGREEPRSSREAPATGDEGVSAAARAPLPEQSQGDEEHPAVLRRVRESGLSRHAVRTWEQLASAGVKGSGLDELCAAVGFQEATVLRHLKGLADQGLVVREESLWRAAGAGREPGAPEREEAPEPVVS</sequence>
<feature type="compositionally biased region" description="Basic and acidic residues" evidence="1">
    <location>
        <begin position="55"/>
        <end position="71"/>
    </location>
</feature>
<dbReference type="InterPro" id="IPR036390">
    <property type="entry name" value="WH_DNA-bd_sf"/>
</dbReference>
<gene>
    <name evidence="2" type="ORF">ACFQ5X_37055</name>
</gene>
<evidence type="ECO:0000313" key="2">
    <source>
        <dbReference type="EMBL" id="MFD1311402.1"/>
    </source>
</evidence>
<feature type="region of interest" description="Disordered" evidence="1">
    <location>
        <begin position="1"/>
        <end position="101"/>
    </location>
</feature>
<dbReference type="Proteomes" id="UP001597058">
    <property type="component" value="Unassembled WGS sequence"/>
</dbReference>
<dbReference type="SUPFAM" id="SSF46785">
    <property type="entry name" value="Winged helix' DNA-binding domain"/>
    <property type="match status" value="1"/>
</dbReference>
<accession>A0ABW3XPR4</accession>
<keyword evidence="3" id="KW-1185">Reference proteome</keyword>
<evidence type="ECO:0000313" key="3">
    <source>
        <dbReference type="Proteomes" id="UP001597058"/>
    </source>
</evidence>
<comment type="caution">
    <text evidence="2">The sequence shown here is derived from an EMBL/GenBank/DDBJ whole genome shotgun (WGS) entry which is preliminary data.</text>
</comment>
<feature type="compositionally biased region" description="Low complexity" evidence="1">
    <location>
        <begin position="18"/>
        <end position="34"/>
    </location>
</feature>
<feature type="compositionally biased region" description="Basic residues" evidence="1">
    <location>
        <begin position="1"/>
        <end position="12"/>
    </location>
</feature>
<feature type="compositionally biased region" description="Low complexity" evidence="1">
    <location>
        <begin position="42"/>
        <end position="54"/>
    </location>
</feature>